<dbReference type="InterPro" id="IPR050926">
    <property type="entry name" value="Aconitase/IPM_isomerase"/>
</dbReference>
<evidence type="ECO:0000259" key="6">
    <source>
        <dbReference type="Pfam" id="PF00330"/>
    </source>
</evidence>
<dbReference type="GO" id="GO:0006099">
    <property type="term" value="P:tricarboxylic acid cycle"/>
    <property type="evidence" value="ECO:0007669"/>
    <property type="project" value="TreeGrafter"/>
</dbReference>
<comment type="cofactor">
    <cofactor evidence="1">
        <name>[4Fe-4S] cluster</name>
        <dbReference type="ChEBI" id="CHEBI:49883"/>
    </cofactor>
</comment>
<dbReference type="PRINTS" id="PR00415">
    <property type="entry name" value="ACONITASE"/>
</dbReference>
<dbReference type="Gene3D" id="3.40.1060.10">
    <property type="entry name" value="Aconitase, Domain 2"/>
    <property type="match status" value="1"/>
</dbReference>
<sequence>MGDSLSMKILKEHLVEGELVPGKEIAIRIDQTLLQDATGTMAMLEFMATGIPRVKVGLAAQYVDHNLLQTDNKNADDHAFLASAAARFGVRLSKPGNGVSHQVHLERFGVPGTTLLGADSHTPTAAGMGQLAIGAGGLDVALAMAGYPFHLTCPKIFGVKLSNRLQPWVSGKDVVLEMLRRHSVKGGVGKIIEYYGPGVATLSATDRATIGNMGAELGATSTVFQSDENTRLFLEAQGRGELWRELMPDPDATYDEHDEIDLAQVVPLIACPSSPDNVVPVSEIEGLKVDQVIVGSSVNSSFRDLMTVCRILDGRRIAQGLSFHINPGSRQVLENVVAQGGFMMLLLAGGQVHQPGCLGCIGMGQAPGTNQVSLRTFPRNFPGRSGTKEDRVYLCSPETAAAAGVFGVVTDPRKLEALLPWPDVKNPERYLVDDSGIEPPPEDGSGVEIVTGPNIVPFPEFEALPEGLEVEVIIKVGDNVSTDTIMPAGNKVLPFRSNIPAISKFVFEQADTEFSLRATEKGDGAVVGGENYGQGSSREHAALAPRYLGIRVKLAKSFARIHRSNLINFGILPLVFRDPADYDRIGQGDRISIPKVRELVQGGASEIPVFVNGQEVATLLQASERERRELLAGGLLNAVKEESHGRKA</sequence>
<dbReference type="InterPro" id="IPR000573">
    <property type="entry name" value="AconitaseA/IPMdHydase_ssu_swvl"/>
</dbReference>
<dbReference type="SUPFAM" id="SSF52016">
    <property type="entry name" value="LeuD/IlvD-like"/>
    <property type="match status" value="1"/>
</dbReference>
<dbReference type="InterPro" id="IPR015931">
    <property type="entry name" value="Acnase/IPM_dHydase_lsu_aba_1/3"/>
</dbReference>
<evidence type="ECO:0000256" key="2">
    <source>
        <dbReference type="ARBA" id="ARBA00007185"/>
    </source>
</evidence>
<evidence type="ECO:0000313" key="8">
    <source>
        <dbReference type="EMBL" id="TGU72211.1"/>
    </source>
</evidence>
<dbReference type="InterPro" id="IPR015932">
    <property type="entry name" value="Aconitase_dom2"/>
</dbReference>
<dbReference type="GO" id="GO:0046872">
    <property type="term" value="F:metal ion binding"/>
    <property type="evidence" value="ECO:0007669"/>
    <property type="project" value="UniProtKB-KW"/>
</dbReference>
<dbReference type="PANTHER" id="PTHR43160">
    <property type="entry name" value="ACONITATE HYDRATASE B"/>
    <property type="match status" value="1"/>
</dbReference>
<dbReference type="AlphaFoldDB" id="A0A4S1CFE5"/>
<dbReference type="RefSeq" id="WP_135869698.1">
    <property type="nucleotide sequence ID" value="NZ_SRSC01000002.1"/>
</dbReference>
<dbReference type="PANTHER" id="PTHR43160:SF3">
    <property type="entry name" value="ACONITATE HYDRATASE, MITOCHONDRIAL"/>
    <property type="match status" value="1"/>
</dbReference>
<keyword evidence="3" id="KW-0479">Metal-binding</keyword>
<dbReference type="NCBIfam" id="NF005558">
    <property type="entry name" value="PRK07229.1"/>
    <property type="match status" value="1"/>
</dbReference>
<dbReference type="InterPro" id="IPR006250">
    <property type="entry name" value="Aconitase_put"/>
</dbReference>
<keyword evidence="8" id="KW-0456">Lyase</keyword>
<keyword evidence="4" id="KW-0408">Iron</keyword>
<dbReference type="GO" id="GO:0003994">
    <property type="term" value="F:aconitate hydratase activity"/>
    <property type="evidence" value="ECO:0007669"/>
    <property type="project" value="UniProtKB-EC"/>
</dbReference>
<dbReference type="Pfam" id="PF00694">
    <property type="entry name" value="Aconitase_C"/>
    <property type="match status" value="1"/>
</dbReference>
<dbReference type="SUPFAM" id="SSF53732">
    <property type="entry name" value="Aconitase iron-sulfur domain"/>
    <property type="match status" value="1"/>
</dbReference>
<evidence type="ECO:0000256" key="1">
    <source>
        <dbReference type="ARBA" id="ARBA00001966"/>
    </source>
</evidence>
<evidence type="ECO:0000256" key="5">
    <source>
        <dbReference type="ARBA" id="ARBA00023014"/>
    </source>
</evidence>
<dbReference type="InterPro" id="IPR015928">
    <property type="entry name" value="Aconitase/3IPM_dehydase_swvl"/>
</dbReference>
<dbReference type="EMBL" id="SRSC01000002">
    <property type="protein sequence ID" value="TGU72211.1"/>
    <property type="molecule type" value="Genomic_DNA"/>
</dbReference>
<accession>A0A4S1CFE5</accession>
<dbReference type="Pfam" id="PF00330">
    <property type="entry name" value="Aconitase"/>
    <property type="match status" value="1"/>
</dbReference>
<comment type="similarity">
    <text evidence="2">Belongs to the aconitase/IPM isomerase family.</text>
</comment>
<evidence type="ECO:0000256" key="3">
    <source>
        <dbReference type="ARBA" id="ARBA00022723"/>
    </source>
</evidence>
<dbReference type="InterPro" id="IPR036008">
    <property type="entry name" value="Aconitase_4Fe-4S_dom"/>
</dbReference>
<dbReference type="Gene3D" id="3.30.499.10">
    <property type="entry name" value="Aconitase, domain 3"/>
    <property type="match status" value="2"/>
</dbReference>
<dbReference type="GO" id="GO:0051539">
    <property type="term" value="F:4 iron, 4 sulfur cluster binding"/>
    <property type="evidence" value="ECO:0007669"/>
    <property type="project" value="TreeGrafter"/>
</dbReference>
<keyword evidence="5" id="KW-0411">Iron-sulfur</keyword>
<proteinExistence type="inferred from homology"/>
<evidence type="ECO:0000313" key="9">
    <source>
        <dbReference type="Proteomes" id="UP000306416"/>
    </source>
</evidence>
<dbReference type="Gene3D" id="3.20.19.10">
    <property type="entry name" value="Aconitase, domain 4"/>
    <property type="match status" value="1"/>
</dbReference>
<evidence type="ECO:0000259" key="7">
    <source>
        <dbReference type="Pfam" id="PF00694"/>
    </source>
</evidence>
<name>A0A4S1CFE5_9BACT</name>
<reference evidence="8 9" key="1">
    <citation type="submission" date="2019-04" db="EMBL/GenBank/DDBJ databases">
        <title>Geobacter oryzae sp. nov., ferric-reducing bacteria isolated from paddy soil.</title>
        <authorList>
            <person name="Xu Z."/>
            <person name="Masuda Y."/>
            <person name="Itoh H."/>
            <person name="Senoo K."/>
        </authorList>
    </citation>
    <scope>NUCLEOTIDE SEQUENCE [LARGE SCALE GENOMIC DNA]</scope>
    <source>
        <strain evidence="8 9">Red111</strain>
    </source>
</reference>
<gene>
    <name evidence="8" type="ORF">E4633_07815</name>
</gene>
<evidence type="ECO:0000256" key="4">
    <source>
        <dbReference type="ARBA" id="ARBA00023004"/>
    </source>
</evidence>
<keyword evidence="9" id="KW-1185">Reference proteome</keyword>
<dbReference type="NCBIfam" id="TIGR01342">
    <property type="entry name" value="acon_putative"/>
    <property type="match status" value="1"/>
</dbReference>
<dbReference type="InterPro" id="IPR001030">
    <property type="entry name" value="Acoase/IPM_deHydtase_lsu_aba"/>
</dbReference>
<dbReference type="Proteomes" id="UP000306416">
    <property type="component" value="Unassembled WGS sequence"/>
</dbReference>
<feature type="domain" description="Aconitase/3-isopropylmalate dehydratase large subunit alpha/beta/alpha" evidence="6">
    <location>
        <begin position="8"/>
        <end position="407"/>
    </location>
</feature>
<feature type="domain" description="Aconitase A/isopropylmalate dehydratase small subunit swivel" evidence="7">
    <location>
        <begin position="521"/>
        <end position="578"/>
    </location>
</feature>
<protein>
    <submittedName>
        <fullName evidence="8">Aconitate hydratase</fullName>
        <ecNumber evidence="8">4.2.1.3</ecNumber>
    </submittedName>
</protein>
<organism evidence="8 9">
    <name type="scientific">Geomonas terrae</name>
    <dbReference type="NCBI Taxonomy" id="2562681"/>
    <lineage>
        <taxon>Bacteria</taxon>
        <taxon>Pseudomonadati</taxon>
        <taxon>Thermodesulfobacteriota</taxon>
        <taxon>Desulfuromonadia</taxon>
        <taxon>Geobacterales</taxon>
        <taxon>Geobacteraceae</taxon>
        <taxon>Geomonas</taxon>
    </lineage>
</organism>
<comment type="caution">
    <text evidence="8">The sequence shown here is derived from an EMBL/GenBank/DDBJ whole genome shotgun (WGS) entry which is preliminary data.</text>
</comment>
<dbReference type="EC" id="4.2.1.3" evidence="8"/>
<dbReference type="GO" id="GO:0005829">
    <property type="term" value="C:cytosol"/>
    <property type="evidence" value="ECO:0007669"/>
    <property type="project" value="TreeGrafter"/>
</dbReference>